<evidence type="ECO:0000256" key="1">
    <source>
        <dbReference type="ARBA" id="ARBA00006484"/>
    </source>
</evidence>
<protein>
    <submittedName>
        <fullName evidence="4">3-oxoacyl-[acyl-carrier protein] reductase</fullName>
    </submittedName>
</protein>
<evidence type="ECO:0000313" key="4">
    <source>
        <dbReference type="EMBL" id="PYE19489.1"/>
    </source>
</evidence>
<evidence type="ECO:0000313" key="5">
    <source>
        <dbReference type="Proteomes" id="UP000247591"/>
    </source>
</evidence>
<dbReference type="OrthoDB" id="9803333at2"/>
<reference evidence="4 5" key="1">
    <citation type="submission" date="2018-06" db="EMBL/GenBank/DDBJ databases">
        <title>Genomic Encyclopedia of Type Strains, Phase IV (KMG-IV): sequencing the most valuable type-strain genomes for metagenomic binning, comparative biology and taxonomic classification.</title>
        <authorList>
            <person name="Goeker M."/>
        </authorList>
    </citation>
    <scope>NUCLEOTIDE SEQUENCE [LARGE SCALE GENOMIC DNA]</scope>
    <source>
        <strain evidence="4 5">DSM 45521</strain>
    </source>
</reference>
<keyword evidence="5" id="KW-1185">Reference proteome</keyword>
<sequence length="242" mass="25050">MSNSPKTWIVTGGSRGIGRAVVERATADGDRVASLARGVSSTPYSFPDQVLELKTDITDRDSVDRAIAAVTEEFGTCDVLVNGAGVHRGGRVEDLSRDSWDLVLATNLTAAFEMCRATLPLFDGGGSIVNVGAVVGFRGFPGDVAYGSAKAGLSGLTQVLAAELAPRNIRVNLVIPGFVDTDMTSGLSERARAKIVRSIPAGRTGTAQEVAQVIVDVAAATYMYGAIVPADGGLMNSFSGGQ</sequence>
<dbReference type="PANTHER" id="PTHR42760:SF133">
    <property type="entry name" value="3-OXOACYL-[ACYL-CARRIER-PROTEIN] REDUCTASE"/>
    <property type="match status" value="1"/>
</dbReference>
<dbReference type="EMBL" id="QJSP01000003">
    <property type="protein sequence ID" value="PYE19489.1"/>
    <property type="molecule type" value="Genomic_DNA"/>
</dbReference>
<evidence type="ECO:0000259" key="3">
    <source>
        <dbReference type="SMART" id="SM00822"/>
    </source>
</evidence>
<dbReference type="PRINTS" id="PR00080">
    <property type="entry name" value="SDRFAMILY"/>
</dbReference>
<feature type="domain" description="Ketoreductase" evidence="3">
    <location>
        <begin position="6"/>
        <end position="178"/>
    </location>
</feature>
<dbReference type="PANTHER" id="PTHR42760">
    <property type="entry name" value="SHORT-CHAIN DEHYDROGENASES/REDUCTASES FAMILY MEMBER"/>
    <property type="match status" value="1"/>
</dbReference>
<dbReference type="InterPro" id="IPR036291">
    <property type="entry name" value="NAD(P)-bd_dom_sf"/>
</dbReference>
<dbReference type="GO" id="GO:0016616">
    <property type="term" value="F:oxidoreductase activity, acting on the CH-OH group of donors, NAD or NADP as acceptor"/>
    <property type="evidence" value="ECO:0007669"/>
    <property type="project" value="TreeGrafter"/>
</dbReference>
<dbReference type="AlphaFoldDB" id="A0A318S5S6"/>
<comment type="similarity">
    <text evidence="1">Belongs to the short-chain dehydrogenases/reductases (SDR) family.</text>
</comment>
<dbReference type="InterPro" id="IPR057326">
    <property type="entry name" value="KR_dom"/>
</dbReference>
<proteinExistence type="inferred from homology"/>
<dbReference type="Pfam" id="PF13561">
    <property type="entry name" value="adh_short_C2"/>
    <property type="match status" value="1"/>
</dbReference>
<dbReference type="SMART" id="SM00822">
    <property type="entry name" value="PKS_KR"/>
    <property type="match status" value="1"/>
</dbReference>
<keyword evidence="2" id="KW-0560">Oxidoreductase</keyword>
<accession>A0A318S5S6</accession>
<dbReference type="InterPro" id="IPR002347">
    <property type="entry name" value="SDR_fam"/>
</dbReference>
<name>A0A318S5S6_WILLI</name>
<organism evidence="4 5">
    <name type="scientific">Williamsia limnetica</name>
    <dbReference type="NCBI Taxonomy" id="882452"/>
    <lineage>
        <taxon>Bacteria</taxon>
        <taxon>Bacillati</taxon>
        <taxon>Actinomycetota</taxon>
        <taxon>Actinomycetes</taxon>
        <taxon>Mycobacteriales</taxon>
        <taxon>Nocardiaceae</taxon>
        <taxon>Williamsia</taxon>
    </lineage>
</organism>
<dbReference type="Proteomes" id="UP000247591">
    <property type="component" value="Unassembled WGS sequence"/>
</dbReference>
<dbReference type="FunFam" id="3.40.50.720:FF:000084">
    <property type="entry name" value="Short-chain dehydrogenase reductase"/>
    <property type="match status" value="1"/>
</dbReference>
<dbReference type="PROSITE" id="PS00061">
    <property type="entry name" value="ADH_SHORT"/>
    <property type="match status" value="1"/>
</dbReference>
<dbReference type="SUPFAM" id="SSF51735">
    <property type="entry name" value="NAD(P)-binding Rossmann-fold domains"/>
    <property type="match status" value="1"/>
</dbReference>
<dbReference type="Gene3D" id="3.40.50.720">
    <property type="entry name" value="NAD(P)-binding Rossmann-like Domain"/>
    <property type="match status" value="1"/>
</dbReference>
<dbReference type="PRINTS" id="PR00081">
    <property type="entry name" value="GDHRDH"/>
</dbReference>
<dbReference type="CDD" id="cd05233">
    <property type="entry name" value="SDR_c"/>
    <property type="match status" value="1"/>
</dbReference>
<comment type="caution">
    <text evidence="4">The sequence shown here is derived from an EMBL/GenBank/DDBJ whole genome shotgun (WGS) entry which is preliminary data.</text>
</comment>
<dbReference type="InterPro" id="IPR020904">
    <property type="entry name" value="Sc_DH/Rdtase_CS"/>
</dbReference>
<evidence type="ECO:0000256" key="2">
    <source>
        <dbReference type="ARBA" id="ARBA00023002"/>
    </source>
</evidence>
<dbReference type="RefSeq" id="WP_110468658.1">
    <property type="nucleotide sequence ID" value="NZ_QJSP01000003.1"/>
</dbReference>
<gene>
    <name evidence="4" type="ORF">DFR67_103402</name>
</gene>